<sequence length="62" mass="6907">MDNIALKNYRTAIQAIELIKAEVEVTFGLHVGTDPEPEIMVEAYNIVLAIRAGYNRLCEASK</sequence>
<protein>
    <submittedName>
        <fullName evidence="1">Uncharacterized protein</fullName>
    </submittedName>
</protein>
<evidence type="ECO:0000313" key="2">
    <source>
        <dbReference type="Proteomes" id="UP000828350"/>
    </source>
</evidence>
<proteinExistence type="predicted"/>
<accession>A0AAE9C4Z0</accession>
<reference evidence="1" key="1">
    <citation type="submission" date="2021-06" db="EMBL/GenBank/DDBJ databases">
        <authorList>
            <person name="Tinney K.R."/>
            <person name="Subramanian S."/>
            <person name="Parent K.N."/>
        </authorList>
    </citation>
    <scope>NUCLEOTIDE SEQUENCE</scope>
</reference>
<dbReference type="Proteomes" id="UP000828350">
    <property type="component" value="Segment"/>
</dbReference>
<keyword evidence="2" id="KW-1185">Reference proteome</keyword>
<evidence type="ECO:0000313" key="1">
    <source>
        <dbReference type="EMBL" id="UEN68803.1"/>
    </source>
</evidence>
<name>A0AAE9C4Z0_9CAUD</name>
<gene>
    <name evidence="1" type="ORF">Moo19_gp7</name>
</gene>
<dbReference type="EMBL" id="MZ358387">
    <property type="protein sequence ID" value="UEN68803.1"/>
    <property type="molecule type" value="Genomic_DNA"/>
</dbReference>
<organism evidence="1 2">
    <name type="scientific">Shigella virus Moo19</name>
    <dbReference type="NCBI Taxonomy" id="2886042"/>
    <lineage>
        <taxon>Viruses</taxon>
        <taxon>Duplodnaviria</taxon>
        <taxon>Heunggongvirae</taxon>
        <taxon>Uroviricota</taxon>
        <taxon>Caudoviricetes</taxon>
        <taxon>Schitoviridae</taxon>
        <taxon>Enquatrovirinae</taxon>
        <taxon>Moovirus</taxon>
        <taxon>Moovirus moo</taxon>
    </lineage>
</organism>